<dbReference type="SUPFAM" id="SSF50475">
    <property type="entry name" value="FMN-binding split barrel"/>
    <property type="match status" value="1"/>
</dbReference>
<organism evidence="2 3">
    <name type="scientific">Streptomyces rectiviolaceus</name>
    <dbReference type="NCBI Taxonomy" id="332591"/>
    <lineage>
        <taxon>Bacteria</taxon>
        <taxon>Bacillati</taxon>
        <taxon>Actinomycetota</taxon>
        <taxon>Actinomycetes</taxon>
        <taxon>Kitasatosporales</taxon>
        <taxon>Streptomycetaceae</taxon>
        <taxon>Streptomyces</taxon>
    </lineage>
</organism>
<keyword evidence="3" id="KW-1185">Reference proteome</keyword>
<evidence type="ECO:0000259" key="1">
    <source>
        <dbReference type="Pfam" id="PF10615"/>
    </source>
</evidence>
<dbReference type="EMBL" id="BAAAUG010000123">
    <property type="protein sequence ID" value="GAA3130572.1"/>
    <property type="molecule type" value="Genomic_DNA"/>
</dbReference>
<dbReference type="Pfam" id="PF10615">
    <property type="entry name" value="DUF2470"/>
    <property type="match status" value="1"/>
</dbReference>
<dbReference type="Proteomes" id="UP001501637">
    <property type="component" value="Unassembled WGS sequence"/>
</dbReference>
<proteinExistence type="predicted"/>
<reference evidence="3" key="1">
    <citation type="journal article" date="2019" name="Int. J. Syst. Evol. Microbiol.">
        <title>The Global Catalogue of Microorganisms (GCM) 10K type strain sequencing project: providing services to taxonomists for standard genome sequencing and annotation.</title>
        <authorList>
            <consortium name="The Broad Institute Genomics Platform"/>
            <consortium name="The Broad Institute Genome Sequencing Center for Infectious Disease"/>
            <person name="Wu L."/>
            <person name="Ma J."/>
        </authorList>
    </citation>
    <scope>NUCLEOTIDE SEQUENCE [LARGE SCALE GENOMIC DNA]</scope>
    <source>
        <strain evidence="3">JCM 9092</strain>
    </source>
</reference>
<dbReference type="InterPro" id="IPR019595">
    <property type="entry name" value="DUF2470"/>
</dbReference>
<evidence type="ECO:0000313" key="3">
    <source>
        <dbReference type="Proteomes" id="UP001501637"/>
    </source>
</evidence>
<dbReference type="InterPro" id="IPR037119">
    <property type="entry name" value="Haem_oxidase_HugZ-like_sf"/>
</dbReference>
<name>A0ABP6N3B8_9ACTN</name>
<gene>
    <name evidence="2" type="ORF">GCM10010449_59550</name>
</gene>
<sequence length="239" mass="25705">MGVRHASTSVPTAAARARSLLTTAWSCAVTTEIGKDELVGAHSVTPEGILLLSPPPDSALATAMICAPRGEPSTLVEFADVAPVPVRDRIRARLWLSGSLVPDGEGFIFAPTCAVLHDSTGGRIGIDLDELAQAAPDPLAEAEARLLTHLADAHEDAVEQLTRLVCADSLHGVVRVRPVAIDRYALTLRLEKARSQADVRLDFDEPVEDVAQVTERMHILLTKARYLRRPLLRPTPPDA</sequence>
<protein>
    <submittedName>
        <fullName evidence="2">DUF2470 domain-containing protein</fullName>
    </submittedName>
</protein>
<evidence type="ECO:0000313" key="2">
    <source>
        <dbReference type="EMBL" id="GAA3130572.1"/>
    </source>
</evidence>
<dbReference type="RefSeq" id="WP_344525970.1">
    <property type="nucleotide sequence ID" value="NZ_BAAAUG010000123.1"/>
</dbReference>
<feature type="domain" description="DUF2470" evidence="1">
    <location>
        <begin position="143"/>
        <end position="217"/>
    </location>
</feature>
<accession>A0ABP6N3B8</accession>
<dbReference type="Gene3D" id="3.20.180.10">
    <property type="entry name" value="PNP-oxidase-like"/>
    <property type="match status" value="1"/>
</dbReference>
<comment type="caution">
    <text evidence="2">The sequence shown here is derived from an EMBL/GenBank/DDBJ whole genome shotgun (WGS) entry which is preliminary data.</text>
</comment>